<reference evidence="2 3" key="1">
    <citation type="submission" date="2016-10" db="EMBL/GenBank/DDBJ databases">
        <authorList>
            <person name="de Groot N.N."/>
        </authorList>
    </citation>
    <scope>NUCLEOTIDE SEQUENCE [LARGE SCALE GENOMIC DNA]</scope>
    <source>
        <strain evidence="2 3">DSM 12272</strain>
    </source>
</reference>
<dbReference type="GO" id="GO:0009253">
    <property type="term" value="P:peptidoglycan catabolic process"/>
    <property type="evidence" value="ECO:0007669"/>
    <property type="project" value="InterPro"/>
</dbReference>
<dbReference type="InterPro" id="IPR002508">
    <property type="entry name" value="MurNAc-LAA_cat"/>
</dbReference>
<name>A0A1H0N790_9CLOT</name>
<dbReference type="PANTHER" id="PTHR30404:SF8">
    <property type="entry name" value="AUTOLYSIN PH-RELATED"/>
    <property type="match status" value="1"/>
</dbReference>
<dbReference type="PANTHER" id="PTHR30404">
    <property type="entry name" value="N-ACETYLMURAMOYL-L-ALANINE AMIDASE"/>
    <property type="match status" value="1"/>
</dbReference>
<accession>A0A1H0N790</accession>
<dbReference type="InterPro" id="IPR050695">
    <property type="entry name" value="N-acetylmuramoyl_amidase_3"/>
</dbReference>
<protein>
    <submittedName>
        <fullName evidence="2">N-acetylmuramoyl-L-alanine amidase</fullName>
    </submittedName>
</protein>
<dbReference type="GO" id="GO:0030288">
    <property type="term" value="C:outer membrane-bounded periplasmic space"/>
    <property type="evidence" value="ECO:0007669"/>
    <property type="project" value="TreeGrafter"/>
</dbReference>
<feature type="domain" description="MurNAc-LAA" evidence="1">
    <location>
        <begin position="67"/>
        <end position="172"/>
    </location>
</feature>
<dbReference type="Pfam" id="PF01520">
    <property type="entry name" value="Amidase_3"/>
    <property type="match status" value="1"/>
</dbReference>
<proteinExistence type="predicted"/>
<evidence type="ECO:0000313" key="3">
    <source>
        <dbReference type="Proteomes" id="UP000198597"/>
    </source>
</evidence>
<dbReference type="SMART" id="SM00646">
    <property type="entry name" value="Ami_3"/>
    <property type="match status" value="1"/>
</dbReference>
<dbReference type="Proteomes" id="UP000198597">
    <property type="component" value="Unassembled WGS sequence"/>
</dbReference>
<evidence type="ECO:0000259" key="1">
    <source>
        <dbReference type="SMART" id="SM00646"/>
    </source>
</evidence>
<sequence length="274" mass="29770">MAVYTVDFGHCLSGSDTGAGGNGLREEVLTRRIGNLVVQGLIAKGHIAYPIQLESANSVAQSLNYRVDKIKRIEPVQSISIHINAGGGTGVEVWGDNLCKDMCNRICSNIATGFDMDNRGFKNGCESLALVGLYGSASIPALLVECFFIDNKEDCNKLNIQKYADCIVAGILNQAVKQNNTIIEEGVKYNMKNVVVFTREFEGDGILAEFWARTLSEGIAVNNYKLIDWSKVENIYAIGGKIGTYTGYLKPENFVAGGVDGWATLRNLQAKLGK</sequence>
<dbReference type="Gene3D" id="3.40.630.40">
    <property type="entry name" value="Zn-dependent exopeptidases"/>
    <property type="match status" value="1"/>
</dbReference>
<dbReference type="CDD" id="cd02696">
    <property type="entry name" value="MurNAc-LAA"/>
    <property type="match status" value="1"/>
</dbReference>
<gene>
    <name evidence="2" type="ORF">SAMN04488529_101718</name>
</gene>
<dbReference type="STRING" id="94869.SAMN04488529_101718"/>
<dbReference type="GO" id="GO:0008745">
    <property type="term" value="F:N-acetylmuramoyl-L-alanine amidase activity"/>
    <property type="evidence" value="ECO:0007669"/>
    <property type="project" value="InterPro"/>
</dbReference>
<evidence type="ECO:0000313" key="2">
    <source>
        <dbReference type="EMBL" id="SDO88508.1"/>
    </source>
</evidence>
<dbReference type="AlphaFoldDB" id="A0A1H0N790"/>
<keyword evidence="3" id="KW-1185">Reference proteome</keyword>
<dbReference type="OrthoDB" id="5344211at2"/>
<dbReference type="RefSeq" id="WP_089965901.1">
    <property type="nucleotide sequence ID" value="NZ_FNJM01000001.1"/>
</dbReference>
<dbReference type="EMBL" id="FNJM01000001">
    <property type="protein sequence ID" value="SDO88508.1"/>
    <property type="molecule type" value="Genomic_DNA"/>
</dbReference>
<dbReference type="SUPFAM" id="SSF53187">
    <property type="entry name" value="Zn-dependent exopeptidases"/>
    <property type="match status" value="1"/>
</dbReference>
<organism evidence="2 3">
    <name type="scientific">Clostridium gasigenes</name>
    <dbReference type="NCBI Taxonomy" id="94869"/>
    <lineage>
        <taxon>Bacteria</taxon>
        <taxon>Bacillati</taxon>
        <taxon>Bacillota</taxon>
        <taxon>Clostridia</taxon>
        <taxon>Eubacteriales</taxon>
        <taxon>Clostridiaceae</taxon>
        <taxon>Clostridium</taxon>
    </lineage>
</organism>